<dbReference type="SUPFAM" id="SSF143990">
    <property type="entry name" value="YbiA-like"/>
    <property type="match status" value="1"/>
</dbReference>
<protein>
    <submittedName>
        <fullName evidence="4">NADAR family protein</fullName>
    </submittedName>
</protein>
<reference evidence="4 5" key="1">
    <citation type="submission" date="2023-11" db="EMBL/GenBank/DDBJ databases">
        <title>A Novel Polar Bacteriovorax (B. antarcticus) Isolated from the Biocrust in Antarctica.</title>
        <authorList>
            <person name="Mun W."/>
            <person name="Choi S.Y."/>
            <person name="Mitchell R.J."/>
        </authorList>
    </citation>
    <scope>NUCLEOTIDE SEQUENCE [LARGE SCALE GENOMIC DNA]</scope>
    <source>
        <strain evidence="4 5">PP10</strain>
    </source>
</reference>
<dbReference type="Proteomes" id="UP001302274">
    <property type="component" value="Unassembled WGS sequence"/>
</dbReference>
<keyword evidence="5" id="KW-1185">Reference proteome</keyword>
<comment type="caution">
    <text evidence="4">The sequence shown here is derived from an EMBL/GenBank/DDBJ whole genome shotgun (WGS) entry which is preliminary data.</text>
</comment>
<feature type="chain" id="PRO_5046630172" evidence="3">
    <location>
        <begin position="22"/>
        <end position="222"/>
    </location>
</feature>
<evidence type="ECO:0000313" key="4">
    <source>
        <dbReference type="EMBL" id="MEA9357609.1"/>
    </source>
</evidence>
<evidence type="ECO:0000313" key="5">
    <source>
        <dbReference type="Proteomes" id="UP001302274"/>
    </source>
</evidence>
<name>A0ABU5VX22_9BACT</name>
<organism evidence="4 5">
    <name type="scientific">Bacteriovorax antarcticus</name>
    <dbReference type="NCBI Taxonomy" id="3088717"/>
    <lineage>
        <taxon>Bacteria</taxon>
        <taxon>Pseudomonadati</taxon>
        <taxon>Bdellovibrionota</taxon>
        <taxon>Bacteriovoracia</taxon>
        <taxon>Bacteriovoracales</taxon>
        <taxon>Bacteriovoracaceae</taxon>
        <taxon>Bacteriovorax</taxon>
    </lineage>
</organism>
<dbReference type="CDD" id="cd15457">
    <property type="entry name" value="NADAR"/>
    <property type="match status" value="1"/>
</dbReference>
<evidence type="ECO:0000256" key="1">
    <source>
        <dbReference type="ARBA" id="ARBA00000022"/>
    </source>
</evidence>
<sequence>MTKNILLSLLFTLFISPLASSADYPSDWWKPADEQTAPKWEILPQSAKPGEVILSKRTELGVFSNLSKAPFTLDGISYASIEGLWQGMKYPDPTLANDERSKVTGWPNTRAQVYLMSSWESKTAGNVANQIYKDHNLKFITYFDRRFMYNDGKEGSQFHLELITRAIRAKVMQNPEIKALLLKTAGLNLKPDHQMSEDSLPSYKYHEILEKIRAELLKDKAL</sequence>
<keyword evidence="3" id="KW-0732">Signal</keyword>
<comment type="catalytic activity">
    <reaction evidence="1">
        <text>5-amino-6-(5-phospho-D-ribosylamino)uracil + H2O = 5,6-diaminouracil + D-ribose 5-phosphate</text>
        <dbReference type="Rhea" id="RHEA:55020"/>
        <dbReference type="ChEBI" id="CHEBI:15377"/>
        <dbReference type="ChEBI" id="CHEBI:46252"/>
        <dbReference type="ChEBI" id="CHEBI:58453"/>
        <dbReference type="ChEBI" id="CHEBI:78346"/>
    </reaction>
</comment>
<dbReference type="Gene3D" id="1.10.357.40">
    <property type="entry name" value="YbiA-like"/>
    <property type="match status" value="1"/>
</dbReference>
<dbReference type="RefSeq" id="WP_323577685.1">
    <property type="nucleotide sequence ID" value="NZ_JAYGJQ010000002.1"/>
</dbReference>
<evidence type="ECO:0000256" key="2">
    <source>
        <dbReference type="ARBA" id="ARBA00000751"/>
    </source>
</evidence>
<dbReference type="EMBL" id="JAYGJQ010000002">
    <property type="protein sequence ID" value="MEA9357609.1"/>
    <property type="molecule type" value="Genomic_DNA"/>
</dbReference>
<gene>
    <name evidence="4" type="ORF">SHI21_15375</name>
</gene>
<proteinExistence type="predicted"/>
<comment type="catalytic activity">
    <reaction evidence="2">
        <text>2,5-diamino-6-hydroxy-4-(5-phosphoribosylamino)-pyrimidine + H2O = 2,5,6-triamino-4-hydroxypyrimidine + D-ribose 5-phosphate</text>
        <dbReference type="Rhea" id="RHEA:23436"/>
        <dbReference type="ChEBI" id="CHEBI:15377"/>
        <dbReference type="ChEBI" id="CHEBI:58614"/>
        <dbReference type="ChEBI" id="CHEBI:78346"/>
        <dbReference type="ChEBI" id="CHEBI:137796"/>
    </reaction>
</comment>
<feature type="signal peptide" evidence="3">
    <location>
        <begin position="1"/>
        <end position="21"/>
    </location>
</feature>
<dbReference type="InterPro" id="IPR037238">
    <property type="entry name" value="YbiA-like_sf"/>
</dbReference>
<evidence type="ECO:0000256" key="3">
    <source>
        <dbReference type="SAM" id="SignalP"/>
    </source>
</evidence>
<accession>A0ABU5VX22</accession>
<dbReference type="InterPro" id="IPR012816">
    <property type="entry name" value="NADAR"/>
</dbReference>